<comment type="caution">
    <text evidence="1">The sequence shown here is derived from an EMBL/GenBank/DDBJ whole genome shotgun (WGS) entry which is preliminary data.</text>
</comment>
<dbReference type="AlphaFoldDB" id="A0A3M2LCD6"/>
<gene>
    <name evidence="1" type="ORF">EBN03_07480</name>
</gene>
<protein>
    <submittedName>
        <fullName evidence="1">Uncharacterized protein</fullName>
    </submittedName>
</protein>
<organism evidence="1 2">
    <name type="scientific">Nocardia stercoris</name>
    <dbReference type="NCBI Taxonomy" id="2483361"/>
    <lineage>
        <taxon>Bacteria</taxon>
        <taxon>Bacillati</taxon>
        <taxon>Actinomycetota</taxon>
        <taxon>Actinomycetes</taxon>
        <taxon>Mycobacteriales</taxon>
        <taxon>Nocardiaceae</taxon>
        <taxon>Nocardia</taxon>
    </lineage>
</organism>
<dbReference type="OrthoDB" id="4553115at2"/>
<evidence type="ECO:0000313" key="2">
    <source>
        <dbReference type="Proteomes" id="UP000279275"/>
    </source>
</evidence>
<dbReference type="Proteomes" id="UP000279275">
    <property type="component" value="Unassembled WGS sequence"/>
</dbReference>
<sequence length="178" mass="18925">MGFTSNRLLVQGKTPQQVWELLDVHPTGTRAEEPEPPLCGAARPDGSYLLVAQSAEESVEETWDLVTLSAGCEVIGVGEMDIAGGAEVVLWRDGRKVWGIVAPIADEGPEAWGDLPTEIRSTVERDARSGADDDGPDYFNAILKLGTALTGYESGCPIAEPGTNPFETLGSHSLTRSS</sequence>
<keyword evidence="2" id="KW-1185">Reference proteome</keyword>
<dbReference type="EMBL" id="RFFH01000002">
    <property type="protein sequence ID" value="RMI34243.1"/>
    <property type="molecule type" value="Genomic_DNA"/>
</dbReference>
<accession>A0A3M2LCD6</accession>
<reference evidence="1 2" key="1">
    <citation type="submission" date="2018-10" db="EMBL/GenBank/DDBJ databases">
        <title>Isolation from cow dung.</title>
        <authorList>
            <person name="Ling L."/>
        </authorList>
    </citation>
    <scope>NUCLEOTIDE SEQUENCE [LARGE SCALE GENOMIC DNA]</scope>
    <source>
        <strain evidence="1 2">NEAU-LL90</strain>
    </source>
</reference>
<proteinExistence type="predicted"/>
<name>A0A3M2LCD6_9NOCA</name>
<evidence type="ECO:0000313" key="1">
    <source>
        <dbReference type="EMBL" id="RMI34243.1"/>
    </source>
</evidence>
<dbReference type="RefSeq" id="WP_122187167.1">
    <property type="nucleotide sequence ID" value="NZ_RFFH01000002.1"/>
</dbReference>